<name>A0A642V0C0_9ASCO</name>
<evidence type="ECO:0000259" key="1">
    <source>
        <dbReference type="PROSITE" id="PS50181"/>
    </source>
</evidence>
<feature type="domain" description="F-box" evidence="1">
    <location>
        <begin position="319"/>
        <end position="364"/>
    </location>
</feature>
<dbReference type="InterPro" id="IPR036047">
    <property type="entry name" value="F-box-like_dom_sf"/>
</dbReference>
<dbReference type="Proteomes" id="UP000761534">
    <property type="component" value="Unassembled WGS sequence"/>
</dbReference>
<evidence type="ECO:0000313" key="2">
    <source>
        <dbReference type="EMBL" id="KAA8909120.1"/>
    </source>
</evidence>
<keyword evidence="3" id="KW-1185">Reference proteome</keyword>
<proteinExistence type="predicted"/>
<dbReference type="SUPFAM" id="SSF81383">
    <property type="entry name" value="F-box domain"/>
    <property type="match status" value="1"/>
</dbReference>
<organism evidence="2 3">
    <name type="scientific">Trichomonascus ciferrii</name>
    <dbReference type="NCBI Taxonomy" id="44093"/>
    <lineage>
        <taxon>Eukaryota</taxon>
        <taxon>Fungi</taxon>
        <taxon>Dikarya</taxon>
        <taxon>Ascomycota</taxon>
        <taxon>Saccharomycotina</taxon>
        <taxon>Dipodascomycetes</taxon>
        <taxon>Dipodascales</taxon>
        <taxon>Trichomonascaceae</taxon>
        <taxon>Trichomonascus</taxon>
        <taxon>Trichomonascus ciferrii complex</taxon>
    </lineage>
</organism>
<dbReference type="PROSITE" id="PS50181">
    <property type="entry name" value="FBOX"/>
    <property type="match status" value="1"/>
</dbReference>
<accession>A0A642V0C0</accession>
<dbReference type="EMBL" id="SWFS01000349">
    <property type="protein sequence ID" value="KAA8909120.1"/>
    <property type="molecule type" value="Genomic_DNA"/>
</dbReference>
<sequence>MKQIPVAEPDAGCFRYIRGKCYELPEEPVKPFGTVDLSRIPTFSGKSDEFYDWASWVNGYIAGYKEYFGRDEFREIVISKLPRRYQAYFAARGEPVLDYFDVFEILEGVVLPESPSAEVEQNMGLASINLLDRQLLNLFMQHHLIYCLVNGMSEDDSKFHLLDQLFYPVGEVIDAAFYEFNYEEAVALAKHLTYLVAAKAQKYLKSDPSVNLTKVYEDTADDIFGRLCDVWAAERDHKVENMKFEIGPGESLFDDEKLYETMLHYGTAKASDKTRKLMRQAIKQQRIELSDTDTDEELNESDAIPDEEEKRVVENGKQGAQLMDLPTEILEIIADYLRVDWLMNLQECNKRLHSIIGHNVWRQLSISDSTENLLYSGFTPTCSDENIVHPYCCQRRCIRLDNETTPEFYEELLTSGIQRKMDMQLQSVERLTIKMMNIFRAFGHRYLAYVDEGAIAEEDADYYMEMLNDFKSLLPTYCPNVKELNICEFLEPYDDHILEFDSALVDGFRNAIVNVEYKQGRTLSHQRDIAKLFRRVFQFPNLRKVCLLLHAEHYEEVLFNMQLPEGVTTLSVLCEMDVRISESKLKQFLAKNTTLESLNLGPGFQIQPCTLSWLPQTVKRFTFNNIECPRRQVQLPNLDSLYFRIVKPAFGFFSTVKMENLRTLNISYPFFDIFRQSSSLDQPFIFASCPNLYELICNTETLPFFMREKAASIKSLVLVDYVRKIGSDEANVSPKELLAALERLPNINTIMLEVSSLIDPEGFDHWKHTKCMVLGCRKLERLIYNTPVHIDSATVSDVHYFEYRTKTNMYCLHEEAKSVNIPKVRRILAI</sequence>
<dbReference type="VEuPathDB" id="FungiDB:TRICI_004624"/>
<dbReference type="AlphaFoldDB" id="A0A642V0C0"/>
<evidence type="ECO:0000313" key="3">
    <source>
        <dbReference type="Proteomes" id="UP000761534"/>
    </source>
</evidence>
<dbReference type="InterPro" id="IPR032675">
    <property type="entry name" value="LRR_dom_sf"/>
</dbReference>
<protein>
    <recommendedName>
        <fullName evidence="1">F-box domain-containing protein</fullName>
    </recommendedName>
</protein>
<dbReference type="Gene3D" id="3.80.10.10">
    <property type="entry name" value="Ribonuclease Inhibitor"/>
    <property type="match status" value="1"/>
</dbReference>
<dbReference type="InterPro" id="IPR001810">
    <property type="entry name" value="F-box_dom"/>
</dbReference>
<reference evidence="2" key="1">
    <citation type="journal article" date="2019" name="G3 (Bethesda)">
        <title>Genome Assemblies of Two Rare Opportunistic Yeast Pathogens: Diutina rugosa (syn. Candida rugosa) and Trichomonascus ciferrii (syn. Candida ciferrii).</title>
        <authorList>
            <person name="Mixao V."/>
            <person name="Saus E."/>
            <person name="Hansen A.P."/>
            <person name="Lass-Florl C."/>
            <person name="Gabaldon T."/>
        </authorList>
    </citation>
    <scope>NUCLEOTIDE SEQUENCE</scope>
    <source>
        <strain evidence="2">CBS 4856</strain>
    </source>
</reference>
<comment type="caution">
    <text evidence="2">The sequence shown here is derived from an EMBL/GenBank/DDBJ whole genome shotgun (WGS) entry which is preliminary data.</text>
</comment>
<gene>
    <name evidence="2" type="ORF">TRICI_004624</name>
</gene>